<keyword evidence="3" id="KW-1185">Reference proteome</keyword>
<dbReference type="Proteomes" id="UP001168528">
    <property type="component" value="Unassembled WGS sequence"/>
</dbReference>
<name>A0ABT8QYB5_9BACT</name>
<dbReference type="NCBIfam" id="TIGR04131">
    <property type="entry name" value="Bac_Flav_CTERM"/>
    <property type="match status" value="1"/>
</dbReference>
<protein>
    <submittedName>
        <fullName evidence="2">Gliding motility-associated C-terminal domain-containing protein</fullName>
    </submittedName>
</protein>
<feature type="domain" description="PKD-like" evidence="1">
    <location>
        <begin position="513"/>
        <end position="572"/>
    </location>
</feature>
<dbReference type="SUPFAM" id="SSF49265">
    <property type="entry name" value="Fibronectin type III"/>
    <property type="match status" value="1"/>
</dbReference>
<evidence type="ECO:0000313" key="2">
    <source>
        <dbReference type="EMBL" id="MDO1444824.1"/>
    </source>
</evidence>
<dbReference type="Pfam" id="PF13585">
    <property type="entry name" value="CHU_C"/>
    <property type="match status" value="1"/>
</dbReference>
<dbReference type="InterPro" id="IPR026341">
    <property type="entry name" value="T9SS_type_B"/>
</dbReference>
<dbReference type="Gene3D" id="2.60.40.10">
    <property type="entry name" value="Immunoglobulins"/>
    <property type="match status" value="1"/>
</dbReference>
<gene>
    <name evidence="2" type="ORF">Q0590_01110</name>
</gene>
<proteinExistence type="predicted"/>
<dbReference type="InterPro" id="IPR045829">
    <property type="entry name" value="PKD_6"/>
</dbReference>
<feature type="domain" description="PKD-like" evidence="1">
    <location>
        <begin position="426"/>
        <end position="505"/>
    </location>
</feature>
<dbReference type="InterPro" id="IPR013783">
    <property type="entry name" value="Ig-like_fold"/>
</dbReference>
<dbReference type="Pfam" id="PF19408">
    <property type="entry name" value="PKD_6"/>
    <property type="match status" value="2"/>
</dbReference>
<evidence type="ECO:0000313" key="3">
    <source>
        <dbReference type="Proteomes" id="UP001168528"/>
    </source>
</evidence>
<dbReference type="EMBL" id="JAUKPO010000001">
    <property type="protein sequence ID" value="MDO1444824.1"/>
    <property type="molecule type" value="Genomic_DNA"/>
</dbReference>
<dbReference type="RefSeq" id="WP_302035626.1">
    <property type="nucleotide sequence ID" value="NZ_JAUKPO010000001.1"/>
</dbReference>
<organism evidence="2 3">
    <name type="scientific">Rhodocytophaga aerolata</name>
    <dbReference type="NCBI Taxonomy" id="455078"/>
    <lineage>
        <taxon>Bacteria</taxon>
        <taxon>Pseudomonadati</taxon>
        <taxon>Bacteroidota</taxon>
        <taxon>Cytophagia</taxon>
        <taxon>Cytophagales</taxon>
        <taxon>Rhodocytophagaceae</taxon>
        <taxon>Rhodocytophaga</taxon>
    </lineage>
</organism>
<sequence length="870" mass="96211">MDFNQSPPQVTIDPQAPQVFSQQLASICDNEGNLLFYTDSQTVWNKQNQVMANGTNIGGERLRKVIIIPAPGKAGKYYIFTLGFINAVGDYFIDQHLVYALVDVEANNGAGAVLEKNKILYKNLHGSFTISAKCANDIYWLVGETNESVVSGIATDRIYAYRIDANGVSESPIISSPIRMSSSGGYKFSPTSDKLVFSYEGTGPSATVIADFDQLTGKVTNLRRIASCCAHVAEFSSNGTMLYLSQDSTLLQFDMRNGDQNAILNSRNVISNSGSYIGGLQLAPDGKIYISRANTKALSVIEKPEQPGEECMYTPGGLPLGTDAPYYLPSFASNLLYNSPVNRALAGEDKILCVNESIRLGNVSQANTTYRWEPANFLTDATSANPTFQYTNPTDTVVVLTYQVTVNDGICPRSDVVHVTVHPLPNPPQIIGNLVVCPGTQGVSYQVENATPESTYKWNIQRGTILAGQGTQGILVNWDSIRVDASIEVIATNAAGCTSQTLLQVRVTERLKPGIPQGATQLCLSNKDGQVYNVPYTNGSLYTWGIKGGVLLSGQGTAQVTVNWDSEGIHQLWLQEDNRTAKASCYGTSDTLTVTVEATPFSLNLNFVSIPTEKNNQVQVQGQISGFFDFTDSVRIYRRQQGAVNWMKVASIRPTDTLFTYVDEEITSENNPYAYKLAGLTMCNEPVESTIHQTIRLSATVTEAMNQIHLSWNAYEGWGNRLAVYQVWRRVDEETDYTVWATLPADVLTYTSADITDGFIHHYRIKAVEHTTGYESWSTTATLEFLHALGIPNVFTPNGDGTNDTFEIKNIHLYPENELVIYNRWGREIYRKQNYEGNWQAEGMQNGIYFYEFSTKQLATYRKGMVQILR</sequence>
<dbReference type="InterPro" id="IPR036116">
    <property type="entry name" value="FN3_sf"/>
</dbReference>
<accession>A0ABT8QYB5</accession>
<evidence type="ECO:0000259" key="1">
    <source>
        <dbReference type="Pfam" id="PF19408"/>
    </source>
</evidence>
<dbReference type="SUPFAM" id="SSF63829">
    <property type="entry name" value="Calcium-dependent phosphotriesterase"/>
    <property type="match status" value="1"/>
</dbReference>
<comment type="caution">
    <text evidence="2">The sequence shown here is derived from an EMBL/GenBank/DDBJ whole genome shotgun (WGS) entry which is preliminary data.</text>
</comment>
<reference evidence="2" key="1">
    <citation type="submission" date="2023-07" db="EMBL/GenBank/DDBJ databases">
        <title>The genome sequence of Rhodocytophaga aerolata KACC 12507.</title>
        <authorList>
            <person name="Zhang X."/>
        </authorList>
    </citation>
    <scope>NUCLEOTIDE SEQUENCE</scope>
    <source>
        <strain evidence="2">KACC 12507</strain>
    </source>
</reference>